<dbReference type="Pfam" id="PF13499">
    <property type="entry name" value="EF-hand_7"/>
    <property type="match status" value="1"/>
</dbReference>
<feature type="region of interest" description="Disordered" evidence="3">
    <location>
        <begin position="303"/>
        <end position="339"/>
    </location>
</feature>
<dbReference type="CDD" id="cd00051">
    <property type="entry name" value="EFh"/>
    <property type="match status" value="2"/>
</dbReference>
<protein>
    <submittedName>
        <fullName evidence="5">Calmodulin</fullName>
    </submittedName>
</protein>
<feature type="compositionally biased region" description="Basic and acidic residues" evidence="3">
    <location>
        <begin position="221"/>
        <end position="231"/>
    </location>
</feature>
<dbReference type="Gene3D" id="1.10.238.10">
    <property type="entry name" value="EF-hand"/>
    <property type="match status" value="2"/>
</dbReference>
<feature type="compositionally biased region" description="Low complexity" evidence="3">
    <location>
        <begin position="303"/>
        <end position="319"/>
    </location>
</feature>
<dbReference type="GO" id="GO:0005509">
    <property type="term" value="F:calcium ion binding"/>
    <property type="evidence" value="ECO:0007669"/>
    <property type="project" value="InterPro"/>
</dbReference>
<dbReference type="SMART" id="SM00054">
    <property type="entry name" value="EFh"/>
    <property type="match status" value="4"/>
</dbReference>
<evidence type="ECO:0000313" key="6">
    <source>
        <dbReference type="Proteomes" id="UP000037460"/>
    </source>
</evidence>
<feature type="region of interest" description="Disordered" evidence="3">
    <location>
        <begin position="27"/>
        <end position="48"/>
    </location>
</feature>
<evidence type="ECO:0000256" key="3">
    <source>
        <dbReference type="SAM" id="MobiDB-lite"/>
    </source>
</evidence>
<keyword evidence="2" id="KW-0175">Coiled coil</keyword>
<feature type="compositionally biased region" description="Low complexity" evidence="3">
    <location>
        <begin position="983"/>
        <end position="1007"/>
    </location>
</feature>
<feature type="domain" description="EF-hand" evidence="4">
    <location>
        <begin position="599"/>
        <end position="634"/>
    </location>
</feature>
<feature type="coiled-coil region" evidence="2">
    <location>
        <begin position="795"/>
        <end position="822"/>
    </location>
</feature>
<keyword evidence="6" id="KW-1185">Reference proteome</keyword>
<feature type="compositionally biased region" description="Low complexity" evidence="3">
    <location>
        <begin position="232"/>
        <end position="241"/>
    </location>
</feature>
<feature type="domain" description="EF-hand" evidence="4">
    <location>
        <begin position="645"/>
        <end position="680"/>
    </location>
</feature>
<gene>
    <name evidence="5" type="ORF">Ctob_001060</name>
</gene>
<dbReference type="Proteomes" id="UP000037460">
    <property type="component" value="Unassembled WGS sequence"/>
</dbReference>
<dbReference type="InterPro" id="IPR002048">
    <property type="entry name" value="EF_hand_dom"/>
</dbReference>
<name>A0A0M0J641_9EUKA</name>
<accession>A0A0M0J641</accession>
<feature type="compositionally biased region" description="Basic and acidic residues" evidence="3">
    <location>
        <begin position="39"/>
        <end position="48"/>
    </location>
</feature>
<feature type="compositionally biased region" description="Polar residues" evidence="3">
    <location>
        <begin position="329"/>
        <end position="339"/>
    </location>
</feature>
<sequence>MRNAVPGKEITVLEQRQAALKAKLAETEAALQQQRQRRHSDESRKREDDLLASVFQTAESVRHTARGADLALSRLLDGELMPDAEAAALLGDLLAHTSASADALRYKYSAPRGSSTRTEGSLLASENGAMRPRSAASGPVDPASADSPVREAAAASQRLGASSARTAAVGGVRLSEHATLTEVPRPRKAPVLPRPRAKPAWDDRQTAITPTPWEMLPTEAEVARAHRHELQRQQQVRQQQQDAKESQHACAHHGALLSPQAARQLGAQNDASGPSGDPRGVSSNGCGSGSAVLSAALSSSSLGVGDAQDGAMGDAQDGASFPRAGLPKTTPSPDASTVDASTATRVLRILLELTAPAGGGSLANFDVSTLRFDEAAKLIELAQAKLGVTSWAGNGRRAGGGVGAVVGAGRTLGSRGSLTPELLVQQVTELERILQMRRPPGVEPPKVAPPGSPRRRAEDAQDDARAAGDAKPPLETALPNSVWAEEGDEGSPHMDVPSAESGTLAPPPLQPPPDVPETGSEPQGSPAAPTTALGTAAAGSLAAPMKAFIDAFESEEGKAELRRLFHSIDTDGSGVVSSKEWGKAIGQHWKLMGRFFGGLTIGEVGQMFKKLDADGSGDLTWGEFETALQQMDWSVRLAQALESQQGAAELKALWDRLDKNGDGKVSGKEWGSAVHKNQQVMAKYFGGKDLKGIGKMFSKIDADGSGDLTWDEFVNGSIRLVQLPILESTELPNMASPSAGAADDEPPETAPSPSPSQAVLPPDPDASSSAILGDQPPTPRGEAARARAVELKLLADAKEAQHRQASDRAEMAEEAAAEAEAAMWRGGQLHASLCPAVAARCGGTLLDLAALCDLAAEIPTVEGAALLAMQAGGALLQFKHVLPVLLQAIKVREPPFVLNGYPRMVGHVTKMQQAIGGPLALVVLAGDLSDATDEGLNRNLEACGIHVHRAPTASEAEVSAVLEAMRAAGIAFRETPLPTGEAVPETAPVEPTGEAAPETAPVEPTAANASDVEPPETAPSPSPFQAVITLGPDDNYSVRMAPSPSPFQAVITLGPDDNYSLHKLHAAAGPLLLAVQAGDASRGADAKLGPWLASHGVPIHTLAGARDDLSAVVNAVASAIGRARDTSPFESAAAEAADRDLEAEAADRNLEAEAADRNLEAEAKTQTEAETQAKVAAEPETEAQAEVEAQPEVAAEPDLQANAAEELLADTLYEITFGKLEAEAEAQALALAEAEVEAQAEVEALAEKLLAAALFEATFGEVEAQAQAEAEAEAAPFHAVVTRLPDANYAVNITLRQRGDGGAHMLPIPA</sequence>
<evidence type="ECO:0000256" key="1">
    <source>
        <dbReference type="ARBA" id="ARBA00022837"/>
    </source>
</evidence>
<dbReference type="EMBL" id="JWZX01003314">
    <property type="protein sequence ID" value="KOO22056.1"/>
    <property type="molecule type" value="Genomic_DNA"/>
</dbReference>
<comment type="caution">
    <text evidence="5">The sequence shown here is derived from an EMBL/GenBank/DDBJ whole genome shotgun (WGS) entry which is preliminary data.</text>
</comment>
<dbReference type="SUPFAM" id="SSF47473">
    <property type="entry name" value="EF-hand"/>
    <property type="match status" value="1"/>
</dbReference>
<keyword evidence="1" id="KW-0106">Calcium</keyword>
<dbReference type="Pfam" id="PF13202">
    <property type="entry name" value="EF-hand_5"/>
    <property type="match status" value="2"/>
</dbReference>
<evidence type="ECO:0000256" key="2">
    <source>
        <dbReference type="SAM" id="Coils"/>
    </source>
</evidence>
<organism evidence="5 6">
    <name type="scientific">Chrysochromulina tobinii</name>
    <dbReference type="NCBI Taxonomy" id="1460289"/>
    <lineage>
        <taxon>Eukaryota</taxon>
        <taxon>Haptista</taxon>
        <taxon>Haptophyta</taxon>
        <taxon>Prymnesiophyceae</taxon>
        <taxon>Prymnesiales</taxon>
        <taxon>Chrysochromulinaceae</taxon>
        <taxon>Chrysochromulina</taxon>
    </lineage>
</organism>
<evidence type="ECO:0000313" key="5">
    <source>
        <dbReference type="EMBL" id="KOO22056.1"/>
    </source>
</evidence>
<dbReference type="PANTHER" id="PTHR48125:SF10">
    <property type="entry name" value="OS12G0136300 PROTEIN"/>
    <property type="match status" value="1"/>
</dbReference>
<feature type="region of interest" description="Disordered" evidence="3">
    <location>
        <begin position="978"/>
        <end position="1024"/>
    </location>
</feature>
<dbReference type="InterPro" id="IPR018247">
    <property type="entry name" value="EF_Hand_1_Ca_BS"/>
</dbReference>
<dbReference type="OrthoDB" id="26525at2759"/>
<feature type="region of interest" description="Disordered" evidence="3">
    <location>
        <begin position="434"/>
        <end position="532"/>
    </location>
</feature>
<evidence type="ECO:0000259" key="4">
    <source>
        <dbReference type="PROSITE" id="PS50222"/>
    </source>
</evidence>
<feature type="region of interest" description="Disordered" evidence="3">
    <location>
        <begin position="266"/>
        <end position="288"/>
    </location>
</feature>
<dbReference type="PANTHER" id="PTHR48125">
    <property type="entry name" value="LP07818P1"/>
    <property type="match status" value="1"/>
</dbReference>
<feature type="compositionally biased region" description="Pro residues" evidence="3">
    <location>
        <begin position="441"/>
        <end position="452"/>
    </location>
</feature>
<feature type="compositionally biased region" description="Low complexity" evidence="3">
    <location>
        <begin position="1168"/>
        <end position="1178"/>
    </location>
</feature>
<proteinExistence type="predicted"/>
<feature type="compositionally biased region" description="Pro residues" evidence="3">
    <location>
        <begin position="505"/>
        <end position="515"/>
    </location>
</feature>
<dbReference type="PROSITE" id="PS50222">
    <property type="entry name" value="EF_HAND_2"/>
    <property type="match status" value="4"/>
</dbReference>
<dbReference type="PROSITE" id="PS00018">
    <property type="entry name" value="EF_HAND_1"/>
    <property type="match status" value="4"/>
</dbReference>
<feature type="compositionally biased region" description="Basic and acidic residues" evidence="3">
    <location>
        <begin position="455"/>
        <end position="468"/>
    </location>
</feature>
<reference evidence="6" key="1">
    <citation type="journal article" date="2015" name="PLoS Genet.">
        <title>Genome Sequence and Transcriptome Analyses of Chrysochromulina tobin: Metabolic Tools for Enhanced Algal Fitness in the Prominent Order Prymnesiales (Haptophyceae).</title>
        <authorList>
            <person name="Hovde B.T."/>
            <person name="Deodato C.R."/>
            <person name="Hunsperger H.M."/>
            <person name="Ryken S.A."/>
            <person name="Yost W."/>
            <person name="Jha R.K."/>
            <person name="Patterson J."/>
            <person name="Monnat R.J. Jr."/>
            <person name="Barlow S.B."/>
            <person name="Starkenburg S.R."/>
            <person name="Cattolico R.A."/>
        </authorList>
    </citation>
    <scope>NUCLEOTIDE SEQUENCE</scope>
    <source>
        <strain evidence="6">CCMP291</strain>
    </source>
</reference>
<feature type="region of interest" description="Disordered" evidence="3">
    <location>
        <begin position="732"/>
        <end position="784"/>
    </location>
</feature>
<dbReference type="InterPro" id="IPR011992">
    <property type="entry name" value="EF-hand-dom_pair"/>
</dbReference>
<feature type="domain" description="EF-hand" evidence="4">
    <location>
        <begin position="688"/>
        <end position="723"/>
    </location>
</feature>
<feature type="region of interest" description="Disordered" evidence="3">
    <location>
        <begin position="111"/>
        <end position="252"/>
    </location>
</feature>
<feature type="region of interest" description="Disordered" evidence="3">
    <location>
        <begin position="1160"/>
        <end position="1194"/>
    </location>
</feature>
<feature type="domain" description="EF-hand" evidence="4">
    <location>
        <begin position="556"/>
        <end position="591"/>
    </location>
</feature>